<name>W6TFV2_9SPIR</name>
<accession>W6TFV2</accession>
<dbReference type="AlphaFoldDB" id="W6TFV2"/>
<protein>
    <submittedName>
        <fullName evidence="1">Variable outer membrane protein</fullName>
    </submittedName>
</protein>
<comment type="caution">
    <text evidence="1">The sequence shown here is derived from an EMBL/GenBank/DDBJ whole genome shotgun (WGS) entry which is preliminary data.</text>
</comment>
<evidence type="ECO:0000313" key="1">
    <source>
        <dbReference type="EMBL" id="ETZ17215.1"/>
    </source>
</evidence>
<organism evidence="1 2">
    <name type="scientific">Borrelia duttonii CR2A</name>
    <dbReference type="NCBI Taxonomy" id="1432657"/>
    <lineage>
        <taxon>Bacteria</taxon>
        <taxon>Pseudomonadati</taxon>
        <taxon>Spirochaetota</taxon>
        <taxon>Spirochaetia</taxon>
        <taxon>Spirochaetales</taxon>
        <taxon>Borreliaceae</taxon>
        <taxon>Borrelia</taxon>
    </lineage>
</organism>
<dbReference type="PATRIC" id="fig|1432657.3.peg.1749"/>
<proteinExistence type="predicted"/>
<reference evidence="1 2" key="1">
    <citation type="submission" date="2013-12" db="EMBL/GenBank/DDBJ databases">
        <title>Comparative genomics of relapsing fever spirochetes.</title>
        <authorList>
            <person name="Schwan T.G."/>
            <person name="Raffel S.J."/>
            <person name="Porcella S.F."/>
        </authorList>
    </citation>
    <scope>NUCLEOTIDE SEQUENCE [LARGE SCALE GENOMIC DNA]</scope>
    <source>
        <strain evidence="1 2">CR2A</strain>
    </source>
</reference>
<evidence type="ECO:0000313" key="2">
    <source>
        <dbReference type="Proteomes" id="UP000019148"/>
    </source>
</evidence>
<dbReference type="EMBL" id="AZIT01000083">
    <property type="protein sequence ID" value="ETZ17215.1"/>
    <property type="molecule type" value="Genomic_DNA"/>
</dbReference>
<dbReference type="Proteomes" id="UP000019148">
    <property type="component" value="Unassembled WGS sequence"/>
</dbReference>
<gene>
    <name evidence="1" type="ORF">BDCR2A_01869</name>
</gene>
<sequence>MKTIAKSKENPSIDTTNGIEKAPAAAEIAVIPDIEMVRKRLKRQEHRKMQ</sequence>